<keyword evidence="10 12" id="KW-0456">Lyase</keyword>
<feature type="domain" description="Enolase N-terminal" evidence="17">
    <location>
        <begin position="4"/>
        <end position="134"/>
    </location>
</feature>
<evidence type="ECO:0000256" key="10">
    <source>
        <dbReference type="ARBA" id="ARBA00023239"/>
    </source>
</evidence>
<keyword evidence="6 12" id="KW-0964">Secreted</keyword>
<dbReference type="FunFam" id="3.30.390.10:FF:000001">
    <property type="entry name" value="Enolase"/>
    <property type="match status" value="1"/>
</dbReference>
<dbReference type="AlphaFoldDB" id="A0AAN1GPY2"/>
<dbReference type="SFLD" id="SFLDG00178">
    <property type="entry name" value="enolase"/>
    <property type="match status" value="1"/>
</dbReference>
<dbReference type="Gene3D" id="3.30.390.10">
    <property type="entry name" value="Enolase-like, N-terminal domain"/>
    <property type="match status" value="1"/>
</dbReference>
<dbReference type="SFLD" id="SFLDF00002">
    <property type="entry name" value="enolase"/>
    <property type="match status" value="1"/>
</dbReference>
<dbReference type="Pfam" id="PF00113">
    <property type="entry name" value="Enolase_C"/>
    <property type="match status" value="1"/>
</dbReference>
<dbReference type="InterPro" id="IPR020810">
    <property type="entry name" value="Enolase_C"/>
</dbReference>
<feature type="binding site" evidence="14">
    <location>
        <position position="312"/>
    </location>
    <ligand>
        <name>substrate</name>
    </ligand>
</feature>
<comment type="catalytic activity">
    <reaction evidence="12">
        <text>(2R)-2-phosphoglycerate = phosphoenolpyruvate + H2O</text>
        <dbReference type="Rhea" id="RHEA:10164"/>
        <dbReference type="ChEBI" id="CHEBI:15377"/>
        <dbReference type="ChEBI" id="CHEBI:58289"/>
        <dbReference type="ChEBI" id="CHEBI:58702"/>
        <dbReference type="EC" id="4.2.1.11"/>
    </reaction>
</comment>
<dbReference type="EC" id="4.2.1.11" evidence="3 12"/>
<feature type="binding site" evidence="12">
    <location>
        <position position="163"/>
    </location>
    <ligand>
        <name>(2R)-2-phosphoglycerate</name>
        <dbReference type="ChEBI" id="CHEBI:58289"/>
    </ligand>
</feature>
<dbReference type="Gene3D" id="3.20.20.120">
    <property type="entry name" value="Enolase-like C-terminal domain"/>
    <property type="match status" value="1"/>
</dbReference>
<evidence type="ECO:0000313" key="18">
    <source>
        <dbReference type="EMBL" id="ATG43017.1"/>
    </source>
</evidence>
<dbReference type="InterPro" id="IPR020809">
    <property type="entry name" value="Enolase_CS"/>
</dbReference>
<keyword evidence="5 12" id="KW-0963">Cytoplasm</keyword>
<evidence type="ECO:0000256" key="8">
    <source>
        <dbReference type="ARBA" id="ARBA00022842"/>
    </source>
</evidence>
<evidence type="ECO:0000256" key="2">
    <source>
        <dbReference type="ARBA" id="ARBA00009604"/>
    </source>
</evidence>
<reference evidence="18 19" key="1">
    <citation type="journal article" date="2017" name="Front. Microbiol.">
        <title>Phaeobacter piscinae sp. nov., a species of the Roseobacter group and potential aquaculture probiont.</title>
        <authorList>
            <person name="Sonnenschein E.C."/>
            <person name="Phippen C.B.W."/>
            <person name="Nielsen K.F."/>
            <person name="Mateiu R.V."/>
            <person name="Melchiorsen J."/>
            <person name="Gram L."/>
            <person name="Overmann J."/>
            <person name="Freese H.M."/>
        </authorList>
    </citation>
    <scope>NUCLEOTIDE SEQUENCE [LARGE SCALE GENOMIC DNA]</scope>
    <source>
        <strain evidence="18 19">P13</strain>
    </source>
</reference>
<organism evidence="18 19">
    <name type="scientific">Phaeobacter piscinae</name>
    <dbReference type="NCBI Taxonomy" id="1580596"/>
    <lineage>
        <taxon>Bacteria</taxon>
        <taxon>Pseudomonadati</taxon>
        <taxon>Pseudomonadota</taxon>
        <taxon>Alphaproteobacteria</taxon>
        <taxon>Rhodobacterales</taxon>
        <taxon>Roseobacteraceae</taxon>
        <taxon>Phaeobacter</taxon>
    </lineage>
</organism>
<dbReference type="PANTHER" id="PTHR11902:SF1">
    <property type="entry name" value="ENOLASE"/>
    <property type="match status" value="1"/>
</dbReference>
<dbReference type="GO" id="GO:0000287">
    <property type="term" value="F:magnesium ion binding"/>
    <property type="evidence" value="ECO:0007669"/>
    <property type="project" value="UniProtKB-UniRule"/>
</dbReference>
<feature type="active site" description="Proton acceptor" evidence="12 13">
    <location>
        <position position="337"/>
    </location>
</feature>
<dbReference type="GO" id="GO:0005576">
    <property type="term" value="C:extracellular region"/>
    <property type="evidence" value="ECO:0007669"/>
    <property type="project" value="UniProtKB-SubCell"/>
</dbReference>
<sequence>MSTIIDIHAREILDSRGNPTVEVDVMLEDGTMGRAAVPSGASTGAYEAVEKRDGDKSRYMGKGVLEAVAAVNGEIAEELVGFDATEQVAVDMAMIELDGTENKGRLGANAILGVSMAVAKAAADFTTQPLYRYIGGTSARMLPVPMMNIINGGEHADNPIDIQEFMIMPVAAENIRDAVRMGSEVFHTLKKELSAAGLSTGIGDEGGFAPNIASTREALDFVLKSIEKAGYKPGEEIYLALDCAATEYYKDGKYVLSGEGKTLSSDENVAYLAALVNDYPIISIEDGMGEDDWDGWKALTDELGDKVQLVGDDLFVTNPARLADGIARGCANSMLVKVNQIGTLTETLKAVDMAHRARYTNVMSHRSGETEDATIADLAVATNCGQIKTGSLARSDRLAKYNQLIRIEELLGEVAEYAGRSILK</sequence>
<dbReference type="InterPro" id="IPR000941">
    <property type="entry name" value="Enolase"/>
</dbReference>
<accession>A0AAN1GPY2</accession>
<dbReference type="SMART" id="SM01192">
    <property type="entry name" value="Enolase_C"/>
    <property type="match status" value="1"/>
</dbReference>
<evidence type="ECO:0000256" key="1">
    <source>
        <dbReference type="ARBA" id="ARBA00005031"/>
    </source>
</evidence>
<dbReference type="GO" id="GO:0006096">
    <property type="term" value="P:glycolytic process"/>
    <property type="evidence" value="ECO:0007669"/>
    <property type="project" value="UniProtKB-UniRule"/>
</dbReference>
<evidence type="ECO:0000256" key="7">
    <source>
        <dbReference type="ARBA" id="ARBA00022723"/>
    </source>
</evidence>
<dbReference type="SFLD" id="SFLDS00001">
    <property type="entry name" value="Enolase"/>
    <property type="match status" value="1"/>
</dbReference>
<dbReference type="PANTHER" id="PTHR11902">
    <property type="entry name" value="ENOLASE"/>
    <property type="match status" value="1"/>
</dbReference>
<feature type="binding site" evidence="14">
    <location>
        <begin position="364"/>
        <end position="367"/>
    </location>
    <ligand>
        <name>substrate</name>
    </ligand>
</feature>
<keyword evidence="7 12" id="KW-0479">Metal-binding</keyword>
<evidence type="ECO:0000256" key="3">
    <source>
        <dbReference type="ARBA" id="ARBA00012058"/>
    </source>
</evidence>
<feature type="binding site" evidence="12 15">
    <location>
        <position position="312"/>
    </location>
    <ligand>
        <name>Mg(2+)</name>
        <dbReference type="ChEBI" id="CHEBI:18420"/>
    </ligand>
</feature>
<dbReference type="GO" id="GO:0009986">
    <property type="term" value="C:cell surface"/>
    <property type="evidence" value="ECO:0007669"/>
    <property type="project" value="UniProtKB-SubCell"/>
</dbReference>
<dbReference type="SUPFAM" id="SSF51604">
    <property type="entry name" value="Enolase C-terminal domain-like"/>
    <property type="match status" value="1"/>
</dbReference>
<dbReference type="GO" id="GO:0004634">
    <property type="term" value="F:phosphopyruvate hydratase activity"/>
    <property type="evidence" value="ECO:0007669"/>
    <property type="project" value="UniProtKB-UniRule"/>
</dbReference>
<feature type="binding site" evidence="12">
    <location>
        <position position="337"/>
    </location>
    <ligand>
        <name>(2R)-2-phosphoglycerate</name>
        <dbReference type="ChEBI" id="CHEBI:58289"/>
    </ligand>
</feature>
<name>A0AAN1GPY2_9RHOB</name>
<dbReference type="SUPFAM" id="SSF54826">
    <property type="entry name" value="Enolase N-terminal domain-like"/>
    <property type="match status" value="1"/>
</dbReference>
<dbReference type="PIRSF" id="PIRSF001400">
    <property type="entry name" value="Enolase"/>
    <property type="match status" value="1"/>
</dbReference>
<feature type="domain" description="Enolase C-terminal TIM barrel" evidence="16">
    <location>
        <begin position="139"/>
        <end position="424"/>
    </location>
</feature>
<evidence type="ECO:0000256" key="14">
    <source>
        <dbReference type="PIRSR" id="PIRSR001400-2"/>
    </source>
</evidence>
<feature type="binding site" evidence="12 15">
    <location>
        <position position="285"/>
    </location>
    <ligand>
        <name>Mg(2+)</name>
        <dbReference type="ChEBI" id="CHEBI:18420"/>
    </ligand>
</feature>
<evidence type="ECO:0000256" key="15">
    <source>
        <dbReference type="PIRSR" id="PIRSR001400-3"/>
    </source>
</evidence>
<evidence type="ECO:0000256" key="9">
    <source>
        <dbReference type="ARBA" id="ARBA00023152"/>
    </source>
</evidence>
<evidence type="ECO:0000313" key="19">
    <source>
        <dbReference type="Proteomes" id="UP000218606"/>
    </source>
</evidence>
<feature type="binding site" evidence="12 15">
    <location>
        <position position="242"/>
    </location>
    <ligand>
        <name>Mg(2+)</name>
        <dbReference type="ChEBI" id="CHEBI:18420"/>
    </ligand>
</feature>
<evidence type="ECO:0000259" key="17">
    <source>
        <dbReference type="SMART" id="SM01193"/>
    </source>
</evidence>
<evidence type="ECO:0000256" key="11">
    <source>
        <dbReference type="ARBA" id="ARBA00045763"/>
    </source>
</evidence>
<comment type="function">
    <text evidence="11 12">Catalyzes the reversible conversion of 2-phosphoglycerate (2-PG) into phosphoenolpyruvate (PEP). It is essential for the degradation of carbohydrates via glycolysis.</text>
</comment>
<proteinExistence type="inferred from homology"/>
<dbReference type="FunFam" id="3.20.20.120:FF:000001">
    <property type="entry name" value="Enolase"/>
    <property type="match status" value="1"/>
</dbReference>
<feature type="binding site" evidence="12">
    <location>
        <position position="367"/>
    </location>
    <ligand>
        <name>(2R)-2-phosphoglycerate</name>
        <dbReference type="ChEBI" id="CHEBI:58289"/>
    </ligand>
</feature>
<dbReference type="SMART" id="SM01193">
    <property type="entry name" value="Enolase_N"/>
    <property type="match status" value="1"/>
</dbReference>
<dbReference type="EMBL" id="CP010767">
    <property type="protein sequence ID" value="ATG43017.1"/>
    <property type="molecule type" value="Genomic_DNA"/>
</dbReference>
<feature type="binding site" evidence="14">
    <location>
        <position position="388"/>
    </location>
    <ligand>
        <name>substrate</name>
    </ligand>
</feature>
<dbReference type="InterPro" id="IPR020811">
    <property type="entry name" value="Enolase_N"/>
</dbReference>
<protein>
    <recommendedName>
        <fullName evidence="4 12">Enolase</fullName>
        <ecNumber evidence="3 12">4.2.1.11</ecNumber>
    </recommendedName>
    <alternativeName>
        <fullName evidence="12">2-phospho-D-glycerate hydro-lyase</fullName>
    </alternativeName>
    <alternativeName>
        <fullName evidence="12">2-phosphoglycerate dehydratase</fullName>
    </alternativeName>
</protein>
<keyword evidence="9 12" id="KW-0324">Glycolysis</keyword>
<dbReference type="Pfam" id="PF03952">
    <property type="entry name" value="Enolase_N"/>
    <property type="match status" value="1"/>
</dbReference>
<evidence type="ECO:0000256" key="5">
    <source>
        <dbReference type="ARBA" id="ARBA00022490"/>
    </source>
</evidence>
<evidence type="ECO:0000256" key="12">
    <source>
        <dbReference type="HAMAP-Rule" id="MF_00318"/>
    </source>
</evidence>
<feature type="binding site" evidence="12">
    <location>
        <position position="366"/>
    </location>
    <ligand>
        <name>(2R)-2-phosphoglycerate</name>
        <dbReference type="ChEBI" id="CHEBI:58289"/>
    </ligand>
</feature>
<dbReference type="InterPro" id="IPR036849">
    <property type="entry name" value="Enolase-like_C_sf"/>
</dbReference>
<comment type="subcellular location">
    <subcellularLocation>
        <location evidence="12">Cytoplasm</location>
    </subcellularLocation>
    <subcellularLocation>
        <location evidence="12">Secreted</location>
    </subcellularLocation>
    <subcellularLocation>
        <location evidence="12">Cell surface</location>
    </subcellularLocation>
    <text evidence="12">Fractions of enolase are present in both the cytoplasm and on the cell surface.</text>
</comment>
<feature type="active site" description="Proton donor" evidence="12 13">
    <location>
        <position position="205"/>
    </location>
</feature>
<dbReference type="CDD" id="cd03313">
    <property type="entry name" value="enolase"/>
    <property type="match status" value="1"/>
</dbReference>
<feature type="binding site" evidence="14">
    <location>
        <position position="155"/>
    </location>
    <ligand>
        <name>substrate</name>
    </ligand>
</feature>
<dbReference type="PRINTS" id="PR00148">
    <property type="entry name" value="ENOLASE"/>
</dbReference>
<evidence type="ECO:0000259" key="16">
    <source>
        <dbReference type="SMART" id="SM01192"/>
    </source>
</evidence>
<comment type="pathway">
    <text evidence="1 12">Carbohydrate degradation; glycolysis; pyruvate from D-glyceraldehyde 3-phosphate: step 4/5.</text>
</comment>
<comment type="cofactor">
    <cofactor evidence="15">
        <name>Mg(2+)</name>
        <dbReference type="ChEBI" id="CHEBI:18420"/>
    </cofactor>
    <text evidence="15">Mg(2+) is required for catalysis and for stabilizing the dimer.</text>
</comment>
<dbReference type="InterPro" id="IPR029017">
    <property type="entry name" value="Enolase-like_N"/>
</dbReference>
<gene>
    <name evidence="12 18" type="primary">eno</name>
    <name evidence="18" type="ORF">PhaeoP13_01068</name>
</gene>
<comment type="cofactor">
    <cofactor evidence="12">
        <name>Mg(2+)</name>
        <dbReference type="ChEBI" id="CHEBI:18420"/>
    </cofactor>
    <text evidence="12">Binds a second Mg(2+) ion via substrate during catalysis.</text>
</comment>
<comment type="similarity">
    <text evidence="2 12">Belongs to the enolase family.</text>
</comment>
<dbReference type="Proteomes" id="UP000218606">
    <property type="component" value="Chromosome"/>
</dbReference>
<evidence type="ECO:0000256" key="13">
    <source>
        <dbReference type="PIRSR" id="PIRSR001400-1"/>
    </source>
</evidence>
<dbReference type="HAMAP" id="MF_00318">
    <property type="entry name" value="Enolase"/>
    <property type="match status" value="1"/>
</dbReference>
<feature type="binding site" evidence="14">
    <location>
        <position position="164"/>
    </location>
    <ligand>
        <name>substrate</name>
    </ligand>
</feature>
<keyword evidence="8 12" id="KW-0460">Magnesium</keyword>
<feature type="binding site" evidence="12">
    <location>
        <position position="388"/>
    </location>
    <ligand>
        <name>(2R)-2-phosphoglycerate</name>
        <dbReference type="ChEBI" id="CHEBI:58289"/>
    </ligand>
</feature>
<dbReference type="GO" id="GO:0000015">
    <property type="term" value="C:phosphopyruvate hydratase complex"/>
    <property type="evidence" value="ECO:0007669"/>
    <property type="project" value="InterPro"/>
</dbReference>
<dbReference type="PROSITE" id="PS00164">
    <property type="entry name" value="ENOLASE"/>
    <property type="match status" value="1"/>
</dbReference>
<dbReference type="RefSeq" id="WP_096871040.1">
    <property type="nucleotide sequence ID" value="NZ_CP010715.1"/>
</dbReference>
<dbReference type="NCBIfam" id="TIGR01060">
    <property type="entry name" value="eno"/>
    <property type="match status" value="1"/>
</dbReference>
<feature type="binding site" evidence="14">
    <location>
        <position position="285"/>
    </location>
    <ligand>
        <name>substrate</name>
    </ligand>
</feature>
<evidence type="ECO:0000256" key="6">
    <source>
        <dbReference type="ARBA" id="ARBA00022525"/>
    </source>
</evidence>
<evidence type="ECO:0000256" key="4">
    <source>
        <dbReference type="ARBA" id="ARBA00017068"/>
    </source>
</evidence>